<evidence type="ECO:0000313" key="3">
    <source>
        <dbReference type="Proteomes" id="UP000316778"/>
    </source>
</evidence>
<organism evidence="2 3">
    <name type="scientific">Chitinophaga japonensis</name>
    <name type="common">Flexibacter japonensis</name>
    <dbReference type="NCBI Taxonomy" id="104662"/>
    <lineage>
        <taxon>Bacteria</taxon>
        <taxon>Pseudomonadati</taxon>
        <taxon>Bacteroidota</taxon>
        <taxon>Chitinophagia</taxon>
        <taxon>Chitinophagales</taxon>
        <taxon>Chitinophagaceae</taxon>
        <taxon>Chitinophaga</taxon>
    </lineage>
</organism>
<reference evidence="2 3" key="1">
    <citation type="journal article" date="2013" name="Stand. Genomic Sci.">
        <title>Genomic Encyclopedia of Type Strains, Phase I: The one thousand microbial genomes (KMG-I) project.</title>
        <authorList>
            <person name="Kyrpides N.C."/>
            <person name="Woyke T."/>
            <person name="Eisen J.A."/>
            <person name="Garrity G."/>
            <person name="Lilburn T.G."/>
            <person name="Beck B.J."/>
            <person name="Whitman W.B."/>
            <person name="Hugenholtz P."/>
            <person name="Klenk H.P."/>
        </authorList>
    </citation>
    <scope>NUCLEOTIDE SEQUENCE [LARGE SCALE GENOMIC DNA]</scope>
    <source>
        <strain evidence="2 3">DSM 13484</strain>
    </source>
</reference>
<evidence type="ECO:0000256" key="1">
    <source>
        <dbReference type="SAM" id="MobiDB-lite"/>
    </source>
</evidence>
<dbReference type="RefSeq" id="WP_158642669.1">
    <property type="nucleotide sequence ID" value="NZ_BAAAFY010000005.1"/>
</dbReference>
<comment type="caution">
    <text evidence="2">The sequence shown here is derived from an EMBL/GenBank/DDBJ whole genome shotgun (WGS) entry which is preliminary data.</text>
</comment>
<proteinExistence type="predicted"/>
<feature type="region of interest" description="Disordered" evidence="1">
    <location>
        <begin position="37"/>
        <end position="56"/>
    </location>
</feature>
<evidence type="ECO:0000313" key="2">
    <source>
        <dbReference type="EMBL" id="TWI86332.1"/>
    </source>
</evidence>
<gene>
    <name evidence="2" type="ORF">LX66_3586</name>
</gene>
<dbReference type="AlphaFoldDB" id="A0A562SYE7"/>
<accession>A0A562SYE7</accession>
<keyword evidence="3" id="KW-1185">Reference proteome</keyword>
<sequence length="56" mass="5892">MDEKMIDHKVTAEDLKNNPELAEQGVEEGEVIGIPAENTEAPADGAALTGEAEQAD</sequence>
<name>A0A562SYE7_CHIJA</name>
<dbReference type="Proteomes" id="UP000316778">
    <property type="component" value="Unassembled WGS sequence"/>
</dbReference>
<dbReference type="EMBL" id="VLLG01000004">
    <property type="protein sequence ID" value="TWI86332.1"/>
    <property type="molecule type" value="Genomic_DNA"/>
</dbReference>
<protein>
    <submittedName>
        <fullName evidence="2">Uncharacterized protein</fullName>
    </submittedName>
</protein>